<reference evidence="3 4" key="1">
    <citation type="submission" date="2024-04" db="EMBL/GenBank/DDBJ databases">
        <title>Novel genus in family Flammeovirgaceae.</title>
        <authorList>
            <person name="Nguyen T.H."/>
            <person name="Vuong T.Q."/>
            <person name="Le H."/>
            <person name="Kim S.-G."/>
        </authorList>
    </citation>
    <scope>NUCLEOTIDE SEQUENCE [LARGE SCALE GENOMIC DNA]</scope>
    <source>
        <strain evidence="3 4">JCM 23209</strain>
    </source>
</reference>
<sequence length="288" mass="33385">MLQNCLDITVSCFQNYSVCYNPRPVNLLTWLRCEKYANKVLEIRAVEAPEERRLLKAQLPLITPSGTFRYRSEENLLAYSGLIQFDIDKKDNLHIANFDELKTLLQNLQNVAYCGLSVSGRGYWGLVPVAYPHKHRAHFEAFEEDFFRLGIRLDSIPKNISSGRGYSYDPEAYFNPRARVYQRLKTRVKTAWKPPETRLNQGSSDEECIRQLVEKICLHRRDITASYEAWFQIGCALANTLGEAGREYFHTLSQFHPDYTVAATDRQFNACLRNQYNYGLGTLLYRAK</sequence>
<dbReference type="InterPro" id="IPR014819">
    <property type="entry name" value="PriCT_2"/>
</dbReference>
<protein>
    <submittedName>
        <fullName evidence="3">BT4734/BF3469 family protein</fullName>
    </submittedName>
</protein>
<accession>A0AAW9SHC6</accession>
<dbReference type="Proteomes" id="UP001403385">
    <property type="component" value="Unassembled WGS sequence"/>
</dbReference>
<dbReference type="Pfam" id="PF08800">
    <property type="entry name" value="BT4734-like_N"/>
    <property type="match status" value="1"/>
</dbReference>
<feature type="domain" description="Primase C-terminal 2" evidence="1">
    <location>
        <begin position="222"/>
        <end position="287"/>
    </location>
</feature>
<gene>
    <name evidence="3" type="ORF">AAG747_19430</name>
</gene>
<keyword evidence="4" id="KW-1185">Reference proteome</keyword>
<dbReference type="AlphaFoldDB" id="A0AAW9SHC6"/>
<proteinExistence type="predicted"/>
<dbReference type="InterPro" id="IPR014907">
    <property type="entry name" value="BT4734-like_N"/>
</dbReference>
<evidence type="ECO:0000313" key="4">
    <source>
        <dbReference type="Proteomes" id="UP001403385"/>
    </source>
</evidence>
<dbReference type="GO" id="GO:0016817">
    <property type="term" value="F:hydrolase activity, acting on acid anhydrides"/>
    <property type="evidence" value="ECO:0007669"/>
    <property type="project" value="InterPro"/>
</dbReference>
<evidence type="ECO:0000259" key="2">
    <source>
        <dbReference type="Pfam" id="PF08800"/>
    </source>
</evidence>
<dbReference type="EMBL" id="JBDKWZ010000012">
    <property type="protein sequence ID" value="MEN7550101.1"/>
    <property type="molecule type" value="Genomic_DNA"/>
</dbReference>
<name>A0AAW9SHC6_9BACT</name>
<evidence type="ECO:0000313" key="3">
    <source>
        <dbReference type="EMBL" id="MEN7550101.1"/>
    </source>
</evidence>
<organism evidence="3 4">
    <name type="scientific">Rapidithrix thailandica</name>
    <dbReference type="NCBI Taxonomy" id="413964"/>
    <lineage>
        <taxon>Bacteria</taxon>
        <taxon>Pseudomonadati</taxon>
        <taxon>Bacteroidota</taxon>
        <taxon>Cytophagia</taxon>
        <taxon>Cytophagales</taxon>
        <taxon>Flammeovirgaceae</taxon>
        <taxon>Rapidithrix</taxon>
    </lineage>
</organism>
<comment type="caution">
    <text evidence="3">The sequence shown here is derived from an EMBL/GenBank/DDBJ whole genome shotgun (WGS) entry which is preliminary data.</text>
</comment>
<dbReference type="Pfam" id="PF08707">
    <property type="entry name" value="PriCT_2"/>
    <property type="match status" value="1"/>
</dbReference>
<dbReference type="RefSeq" id="WP_346822880.1">
    <property type="nucleotide sequence ID" value="NZ_JBDKWZ010000012.1"/>
</dbReference>
<evidence type="ECO:0000259" key="1">
    <source>
        <dbReference type="Pfam" id="PF08707"/>
    </source>
</evidence>
<feature type="domain" description="BT4734-like N-terminal" evidence="2">
    <location>
        <begin position="55"/>
        <end position="174"/>
    </location>
</feature>